<keyword evidence="1" id="KW-0479">Metal-binding</keyword>
<feature type="binding site" evidence="1">
    <location>
        <position position="2"/>
    </location>
    <ligand>
        <name>Zn(2+)</name>
        <dbReference type="ChEBI" id="CHEBI:29105"/>
    </ligand>
</feature>
<feature type="non-terminal residue" evidence="3">
    <location>
        <position position="81"/>
    </location>
</feature>
<accession>E2B994</accession>
<dbReference type="AlphaFoldDB" id="E2B994"/>
<proteinExistence type="predicted"/>
<dbReference type="Gene3D" id="3.40.1800.20">
    <property type="match status" value="1"/>
</dbReference>
<keyword evidence="4" id="KW-1185">Reference proteome</keyword>
<feature type="binding site" evidence="1">
    <location>
        <position position="51"/>
    </location>
    <ligand>
        <name>Zn(2+)</name>
        <dbReference type="ChEBI" id="CHEBI:29105"/>
    </ligand>
</feature>
<protein>
    <recommendedName>
        <fullName evidence="2">ZAD domain-containing protein</fullName>
    </recommendedName>
</protein>
<feature type="non-terminal residue" evidence="3">
    <location>
        <position position="1"/>
    </location>
</feature>
<keyword evidence="1" id="KW-0862">Zinc</keyword>
<keyword evidence="1" id="KW-0863">Zinc-finger</keyword>
<reference evidence="3 4" key="1">
    <citation type="journal article" date="2010" name="Science">
        <title>Genomic comparison of the ants Camponotus floridanus and Harpegnathos saltator.</title>
        <authorList>
            <person name="Bonasio R."/>
            <person name="Zhang G."/>
            <person name="Ye C."/>
            <person name="Mutti N.S."/>
            <person name="Fang X."/>
            <person name="Qin N."/>
            <person name="Donahue G."/>
            <person name="Yang P."/>
            <person name="Li Q."/>
            <person name="Li C."/>
            <person name="Zhang P."/>
            <person name="Huang Z."/>
            <person name="Berger S.L."/>
            <person name="Reinberg D."/>
            <person name="Wang J."/>
            <person name="Liebig J."/>
        </authorList>
    </citation>
    <scope>NUCLEOTIDE SEQUENCE [LARGE SCALE GENOMIC DNA]</scope>
    <source>
        <strain evidence="3 4">R22 G/1</strain>
    </source>
</reference>
<sequence>LCRMCGKLTLNGVDIFSAEGTELKLKEKINLHVPISILMDDAMPRKVCIECCNELDKRHLFIVLYLKTNIELMKFLNIENK</sequence>
<dbReference type="InterPro" id="IPR012934">
    <property type="entry name" value="Znf_AD"/>
</dbReference>
<dbReference type="GO" id="GO:0005634">
    <property type="term" value="C:nucleus"/>
    <property type="evidence" value="ECO:0007669"/>
    <property type="project" value="InterPro"/>
</dbReference>
<dbReference type="PROSITE" id="PS51915">
    <property type="entry name" value="ZAD"/>
    <property type="match status" value="1"/>
</dbReference>
<dbReference type="OrthoDB" id="6077919at2759"/>
<dbReference type="SUPFAM" id="SSF57716">
    <property type="entry name" value="Glucocorticoid receptor-like (DNA-binding domain)"/>
    <property type="match status" value="1"/>
</dbReference>
<gene>
    <name evidence="3" type="ORF">EAI_02671</name>
</gene>
<evidence type="ECO:0000259" key="2">
    <source>
        <dbReference type="PROSITE" id="PS51915"/>
    </source>
</evidence>
<evidence type="ECO:0000313" key="3">
    <source>
        <dbReference type="EMBL" id="EFN87742.1"/>
    </source>
</evidence>
<organism evidence="4">
    <name type="scientific">Harpegnathos saltator</name>
    <name type="common">Jerdon's jumping ant</name>
    <dbReference type="NCBI Taxonomy" id="610380"/>
    <lineage>
        <taxon>Eukaryota</taxon>
        <taxon>Metazoa</taxon>
        <taxon>Ecdysozoa</taxon>
        <taxon>Arthropoda</taxon>
        <taxon>Hexapoda</taxon>
        <taxon>Insecta</taxon>
        <taxon>Pterygota</taxon>
        <taxon>Neoptera</taxon>
        <taxon>Endopterygota</taxon>
        <taxon>Hymenoptera</taxon>
        <taxon>Apocrita</taxon>
        <taxon>Aculeata</taxon>
        <taxon>Formicoidea</taxon>
        <taxon>Formicidae</taxon>
        <taxon>Ponerinae</taxon>
        <taxon>Ponerini</taxon>
        <taxon>Harpegnathos</taxon>
    </lineage>
</organism>
<dbReference type="Pfam" id="PF07776">
    <property type="entry name" value="zf-AD"/>
    <property type="match status" value="1"/>
</dbReference>
<feature type="domain" description="ZAD" evidence="2">
    <location>
        <begin position="1"/>
        <end position="75"/>
    </location>
</feature>
<dbReference type="InParanoid" id="E2B994"/>
<evidence type="ECO:0000256" key="1">
    <source>
        <dbReference type="PROSITE-ProRule" id="PRU01263"/>
    </source>
</evidence>
<evidence type="ECO:0000313" key="4">
    <source>
        <dbReference type="Proteomes" id="UP000008237"/>
    </source>
</evidence>
<dbReference type="Proteomes" id="UP000008237">
    <property type="component" value="Unassembled WGS sequence"/>
</dbReference>
<feature type="binding site" evidence="1">
    <location>
        <position position="5"/>
    </location>
    <ligand>
        <name>Zn(2+)</name>
        <dbReference type="ChEBI" id="CHEBI:29105"/>
    </ligand>
</feature>
<dbReference type="EMBL" id="GL446473">
    <property type="protein sequence ID" value="EFN87742.1"/>
    <property type="molecule type" value="Genomic_DNA"/>
</dbReference>
<feature type="binding site" evidence="1">
    <location>
        <position position="48"/>
    </location>
    <ligand>
        <name>Zn(2+)</name>
        <dbReference type="ChEBI" id="CHEBI:29105"/>
    </ligand>
</feature>
<name>E2B994_HARSA</name>
<dbReference type="GO" id="GO:0008270">
    <property type="term" value="F:zinc ion binding"/>
    <property type="evidence" value="ECO:0007669"/>
    <property type="project" value="UniProtKB-UniRule"/>
</dbReference>